<dbReference type="AlphaFoldDB" id="A0A382CRR0"/>
<dbReference type="InterPro" id="IPR050961">
    <property type="entry name" value="BolA/IbaG_stress_morph_reg"/>
</dbReference>
<dbReference type="GO" id="GO:0005739">
    <property type="term" value="C:mitochondrion"/>
    <property type="evidence" value="ECO:0007669"/>
    <property type="project" value="TreeGrafter"/>
</dbReference>
<evidence type="ECO:0000313" key="2">
    <source>
        <dbReference type="EMBL" id="SVB28502.1"/>
    </source>
</evidence>
<reference evidence="2" key="1">
    <citation type="submission" date="2018-05" db="EMBL/GenBank/DDBJ databases">
        <authorList>
            <person name="Lanie J.A."/>
            <person name="Ng W.-L."/>
            <person name="Kazmierczak K.M."/>
            <person name="Andrzejewski T.M."/>
            <person name="Davidsen T.M."/>
            <person name="Wayne K.J."/>
            <person name="Tettelin H."/>
            <person name="Glass J.I."/>
            <person name="Rusch D."/>
            <person name="Podicherti R."/>
            <person name="Tsui H.-C.T."/>
            <person name="Winkler M.E."/>
        </authorList>
    </citation>
    <scope>NUCLEOTIDE SEQUENCE</scope>
</reference>
<dbReference type="Pfam" id="PF01722">
    <property type="entry name" value="BolA"/>
    <property type="match status" value="1"/>
</dbReference>
<dbReference type="EMBL" id="UINC01035691">
    <property type="protein sequence ID" value="SVB28502.1"/>
    <property type="molecule type" value="Genomic_DNA"/>
</dbReference>
<dbReference type="PANTHER" id="PTHR46229:SF2">
    <property type="entry name" value="BOLA-LIKE PROTEIN 1"/>
    <property type="match status" value="1"/>
</dbReference>
<sequence length="107" mass="11769">MKPTMAVIENQIQTKLNSAFQPAFLDVENESHKHNVPPGSESHFRVTVVSVEFEGMSLVKRHQRINEVLSEEIEGPVHALSIRAKTPEQWENAAGLIQPTPQCGGGG</sequence>
<dbReference type="SUPFAM" id="SSF82657">
    <property type="entry name" value="BolA-like"/>
    <property type="match status" value="1"/>
</dbReference>
<protein>
    <submittedName>
        <fullName evidence="2">Uncharacterized protein</fullName>
    </submittedName>
</protein>
<dbReference type="FunFam" id="3.30.300.90:FF:000001">
    <property type="entry name" value="Transcriptional regulator BolA"/>
    <property type="match status" value="1"/>
</dbReference>
<dbReference type="InterPro" id="IPR036065">
    <property type="entry name" value="BolA-like_sf"/>
</dbReference>
<organism evidence="2">
    <name type="scientific">marine metagenome</name>
    <dbReference type="NCBI Taxonomy" id="408172"/>
    <lineage>
        <taxon>unclassified sequences</taxon>
        <taxon>metagenomes</taxon>
        <taxon>ecological metagenomes</taxon>
    </lineage>
</organism>
<dbReference type="PANTHER" id="PTHR46229">
    <property type="entry name" value="BOLA TRANSCRIPTION REGULATOR"/>
    <property type="match status" value="1"/>
</dbReference>
<accession>A0A382CRR0</accession>
<proteinExistence type="inferred from homology"/>
<comment type="similarity">
    <text evidence="1">Belongs to the BolA/IbaG family.</text>
</comment>
<dbReference type="InterPro" id="IPR002634">
    <property type="entry name" value="BolA"/>
</dbReference>
<dbReference type="PIRSF" id="PIRSF003113">
    <property type="entry name" value="BolA"/>
    <property type="match status" value="1"/>
</dbReference>
<dbReference type="Gene3D" id="3.30.300.90">
    <property type="entry name" value="BolA-like"/>
    <property type="match status" value="1"/>
</dbReference>
<name>A0A382CRR0_9ZZZZ</name>
<evidence type="ECO:0000256" key="1">
    <source>
        <dbReference type="ARBA" id="ARBA00005578"/>
    </source>
</evidence>
<dbReference type="GO" id="GO:1990229">
    <property type="term" value="C:iron-sulfur cluster assembly complex"/>
    <property type="evidence" value="ECO:0007669"/>
    <property type="project" value="UniProtKB-ARBA"/>
</dbReference>
<gene>
    <name evidence="2" type="ORF">METZ01_LOCUS181356</name>
</gene>